<evidence type="ECO:0000259" key="15">
    <source>
        <dbReference type="PROSITE" id="PS50008"/>
    </source>
</evidence>
<feature type="compositionally biased region" description="Acidic residues" evidence="13">
    <location>
        <begin position="468"/>
        <end position="485"/>
    </location>
</feature>
<dbReference type="AlphaFoldDB" id="A0AAV8VYZ2"/>
<dbReference type="SUPFAM" id="SSF47473">
    <property type="entry name" value="EF-hand"/>
    <property type="match status" value="1"/>
</dbReference>
<dbReference type="GO" id="GO:0046488">
    <property type="term" value="P:phosphatidylinositol metabolic process"/>
    <property type="evidence" value="ECO:0007669"/>
    <property type="project" value="TreeGrafter"/>
</dbReference>
<dbReference type="InterPro" id="IPR037862">
    <property type="entry name" value="PLC-beta_PH"/>
</dbReference>
<feature type="compositionally biased region" description="Basic and acidic residues" evidence="13">
    <location>
        <begin position="441"/>
        <end position="452"/>
    </location>
</feature>
<evidence type="ECO:0000256" key="8">
    <source>
        <dbReference type="PIRNR" id="PIRNR000956"/>
    </source>
</evidence>
<dbReference type="InterPro" id="IPR017946">
    <property type="entry name" value="PLC-like_Pdiesterase_TIM-brl"/>
</dbReference>
<dbReference type="SMART" id="SM00239">
    <property type="entry name" value="C2"/>
    <property type="match status" value="1"/>
</dbReference>
<evidence type="ECO:0000256" key="3">
    <source>
        <dbReference type="ARBA" id="ARBA00022490"/>
    </source>
</evidence>
<comment type="function">
    <text evidence="8">The production of the second messenger molecules diacylglycerol (DAG) and inositol 1,4,5-trisphosphate (IP3) is mediated by activated phosphatidylinositol-specific phospholipase C enzymes.</text>
</comment>
<feature type="binding site" evidence="10">
    <location>
        <position position="289"/>
    </location>
    <ligand>
        <name>Ca(2+)</name>
        <dbReference type="ChEBI" id="CHEBI:29108"/>
    </ligand>
</feature>
<dbReference type="Pfam" id="PF00388">
    <property type="entry name" value="PI-PLC-X"/>
    <property type="match status" value="1"/>
</dbReference>
<dbReference type="PRINTS" id="PR00390">
    <property type="entry name" value="PHPHLIPASEC"/>
</dbReference>
<feature type="active site" evidence="9">
    <location>
        <position position="288"/>
    </location>
</feature>
<dbReference type="GO" id="GO:0004435">
    <property type="term" value="F:phosphatidylinositol-4,5-bisphosphate phospholipase C activity"/>
    <property type="evidence" value="ECO:0007669"/>
    <property type="project" value="UniProtKB-UniRule"/>
</dbReference>
<keyword evidence="3" id="KW-0963">Cytoplasm</keyword>
<evidence type="ECO:0000313" key="16">
    <source>
        <dbReference type="EMBL" id="KAJ8919539.1"/>
    </source>
</evidence>
<dbReference type="Pfam" id="PF22631">
    <property type="entry name" value="PLCB1-4-like_EFh"/>
    <property type="match status" value="1"/>
</dbReference>
<name>A0AAV8VYZ2_9CUCU</name>
<dbReference type="InterPro" id="IPR001192">
    <property type="entry name" value="PI-PLC_fam"/>
</dbReference>
<dbReference type="GO" id="GO:0005737">
    <property type="term" value="C:cytoplasm"/>
    <property type="evidence" value="ECO:0007669"/>
    <property type="project" value="UniProtKB-SubCell"/>
</dbReference>
<feature type="compositionally biased region" description="Basic and acidic residues" evidence="13">
    <location>
        <begin position="987"/>
        <end position="999"/>
    </location>
</feature>
<dbReference type="Gene3D" id="1.20.1230.10">
    <property type="entry name" value="Phospholipase C beta, distal C-terminal domain"/>
    <property type="match status" value="1"/>
</dbReference>
<feature type="compositionally biased region" description="Polar residues" evidence="13">
    <location>
        <begin position="830"/>
        <end position="851"/>
    </location>
</feature>
<dbReference type="SUPFAM" id="SSF49562">
    <property type="entry name" value="C2 domain (Calcium/lipid-binding domain, CaLB)"/>
    <property type="match status" value="1"/>
</dbReference>
<dbReference type="Gene3D" id="2.60.40.150">
    <property type="entry name" value="C2 domain"/>
    <property type="match status" value="1"/>
</dbReference>
<feature type="domain" description="PI-PLC Y-box" evidence="15">
    <location>
        <begin position="513"/>
        <end position="629"/>
    </location>
</feature>
<dbReference type="GO" id="GO:0051209">
    <property type="term" value="P:release of sequestered calcium ion into cytosol"/>
    <property type="evidence" value="ECO:0007669"/>
    <property type="project" value="TreeGrafter"/>
</dbReference>
<accession>A0AAV8VYZ2</accession>
<evidence type="ECO:0000256" key="7">
    <source>
        <dbReference type="ARBA" id="ARBA00023224"/>
    </source>
</evidence>
<dbReference type="FunFam" id="2.60.40.150:FF:000008">
    <property type="entry name" value="1-phosphatidylinositol 4,5-bisphosphate phosphodiesterase"/>
    <property type="match status" value="1"/>
</dbReference>
<evidence type="ECO:0000256" key="5">
    <source>
        <dbReference type="ARBA" id="ARBA00022963"/>
    </source>
</evidence>
<dbReference type="Gene3D" id="2.30.29.240">
    <property type="match status" value="1"/>
</dbReference>
<keyword evidence="17" id="KW-1185">Reference proteome</keyword>
<dbReference type="Proteomes" id="UP001159042">
    <property type="component" value="Unassembled WGS sequence"/>
</dbReference>
<comment type="caution">
    <text evidence="16">The sequence shown here is derived from an EMBL/GenBank/DDBJ whole genome shotgun (WGS) entry which is preliminary data.</text>
</comment>
<evidence type="ECO:0000256" key="1">
    <source>
        <dbReference type="ARBA" id="ARBA00001195"/>
    </source>
</evidence>
<evidence type="ECO:0000256" key="11">
    <source>
        <dbReference type="RuleBase" id="RU361133"/>
    </source>
</evidence>
<dbReference type="FunFam" id="3.20.20.190:FF:000084">
    <property type="match status" value="1"/>
</dbReference>
<dbReference type="InterPro" id="IPR011992">
    <property type="entry name" value="EF-hand-dom_pair"/>
</dbReference>
<dbReference type="EC" id="3.1.4.11" evidence="8"/>
<feature type="domain" description="C2" evidence="14">
    <location>
        <begin position="632"/>
        <end position="757"/>
    </location>
</feature>
<dbReference type="SUPFAM" id="SSF69989">
    <property type="entry name" value="C-terminal domain of PLC-beta"/>
    <property type="match status" value="1"/>
</dbReference>
<keyword evidence="12" id="KW-0175">Coiled coil</keyword>
<dbReference type="InterPro" id="IPR016280">
    <property type="entry name" value="PLC-beta"/>
</dbReference>
<keyword evidence="7 8" id="KW-0807">Transducer</keyword>
<dbReference type="FunFam" id="1.10.238.10:FF:000005">
    <property type="entry name" value="Phosphoinositide phospholipase C"/>
    <property type="match status" value="1"/>
</dbReference>
<dbReference type="EMBL" id="JANEYG010000017">
    <property type="protein sequence ID" value="KAJ8919539.1"/>
    <property type="molecule type" value="Genomic_DNA"/>
</dbReference>
<dbReference type="CDD" id="cd00275">
    <property type="entry name" value="C2_PLC_like"/>
    <property type="match status" value="1"/>
</dbReference>
<organism evidence="16 17">
    <name type="scientific">Exocentrus adspersus</name>
    <dbReference type="NCBI Taxonomy" id="1586481"/>
    <lineage>
        <taxon>Eukaryota</taxon>
        <taxon>Metazoa</taxon>
        <taxon>Ecdysozoa</taxon>
        <taxon>Arthropoda</taxon>
        <taxon>Hexapoda</taxon>
        <taxon>Insecta</taxon>
        <taxon>Pterygota</taxon>
        <taxon>Neoptera</taxon>
        <taxon>Endopterygota</taxon>
        <taxon>Coleoptera</taxon>
        <taxon>Polyphaga</taxon>
        <taxon>Cucujiformia</taxon>
        <taxon>Chrysomeloidea</taxon>
        <taxon>Cerambycidae</taxon>
        <taxon>Lamiinae</taxon>
        <taxon>Acanthocinini</taxon>
        <taxon>Exocentrus</taxon>
    </lineage>
</organism>
<dbReference type="Gene3D" id="3.20.20.190">
    <property type="entry name" value="Phosphatidylinositol (PI) phosphodiesterase"/>
    <property type="match status" value="1"/>
</dbReference>
<feature type="active site" evidence="9">
    <location>
        <position position="333"/>
    </location>
</feature>
<feature type="compositionally biased region" description="Basic residues" evidence="13">
    <location>
        <begin position="420"/>
        <end position="432"/>
    </location>
</feature>
<dbReference type="Gene3D" id="1.10.238.10">
    <property type="entry name" value="EF-hand"/>
    <property type="match status" value="1"/>
</dbReference>
<gene>
    <name evidence="16" type="ORF">NQ315_002160</name>
</gene>
<dbReference type="SUPFAM" id="SSF50729">
    <property type="entry name" value="PH domain-like"/>
    <property type="match status" value="1"/>
</dbReference>
<dbReference type="Pfam" id="PF17787">
    <property type="entry name" value="PH_14"/>
    <property type="match status" value="1"/>
</dbReference>
<feature type="region of interest" description="Disordered" evidence="13">
    <location>
        <begin position="970"/>
        <end position="999"/>
    </location>
</feature>
<protein>
    <recommendedName>
        <fullName evidence="8">1-phosphatidylinositol 4,5-bisphosphate phosphodiesterase</fullName>
        <ecNumber evidence="8">3.1.4.11</ecNumber>
    </recommendedName>
</protein>
<comment type="cofactor">
    <cofactor evidence="10">
        <name>Ca(2+)</name>
        <dbReference type="ChEBI" id="CHEBI:29108"/>
    </cofactor>
    <text evidence="10">Binds 1 Ca(2+) ion per subunit.</text>
</comment>
<dbReference type="PIRSF" id="PIRSF000956">
    <property type="entry name" value="PLC-beta"/>
    <property type="match status" value="1"/>
</dbReference>
<feature type="coiled-coil region" evidence="12">
    <location>
        <begin position="902"/>
        <end position="929"/>
    </location>
</feature>
<dbReference type="InterPro" id="IPR001711">
    <property type="entry name" value="PLipase_C_Pinositol-sp_Y"/>
</dbReference>
<evidence type="ECO:0000256" key="10">
    <source>
        <dbReference type="PIRSR" id="PIRSR000956-2"/>
    </source>
</evidence>
<keyword evidence="5 8" id="KW-0442">Lipid degradation</keyword>
<comment type="subcellular location">
    <subcellularLocation>
        <location evidence="2">Cytoplasm</location>
    </subcellularLocation>
</comment>
<evidence type="ECO:0000256" key="12">
    <source>
        <dbReference type="SAM" id="Coils"/>
    </source>
</evidence>
<dbReference type="GO" id="GO:0007186">
    <property type="term" value="P:G protein-coupled receptor signaling pathway"/>
    <property type="evidence" value="ECO:0007669"/>
    <property type="project" value="TreeGrafter"/>
</dbReference>
<feature type="binding site" evidence="10">
    <location>
        <position position="320"/>
    </location>
    <ligand>
        <name>Ca(2+)</name>
        <dbReference type="ChEBI" id="CHEBI:29108"/>
    </ligand>
</feature>
<dbReference type="InterPro" id="IPR042531">
    <property type="entry name" value="PLC-beta_C_sf"/>
</dbReference>
<dbReference type="PANTHER" id="PTHR10336:SF149">
    <property type="entry name" value="1-PHOSPHATIDYLINOSITOL 4,5-BISPHOSPHATE PHOSPHODIESTERASE CLASSES I AND II"/>
    <property type="match status" value="1"/>
</dbReference>
<evidence type="ECO:0000256" key="2">
    <source>
        <dbReference type="ARBA" id="ARBA00004496"/>
    </source>
</evidence>
<dbReference type="SUPFAM" id="SSF51695">
    <property type="entry name" value="PLC-like phosphodiesterases"/>
    <property type="match status" value="1"/>
</dbReference>
<feature type="region of interest" description="Disordered" evidence="13">
    <location>
        <begin position="420"/>
        <end position="506"/>
    </location>
</feature>
<keyword evidence="10" id="KW-0106">Calcium</keyword>
<dbReference type="GO" id="GO:0005509">
    <property type="term" value="F:calcium ion binding"/>
    <property type="evidence" value="ECO:0007669"/>
    <property type="project" value="UniProtKB-UniRule"/>
</dbReference>
<proteinExistence type="predicted"/>
<dbReference type="PROSITE" id="PS50008">
    <property type="entry name" value="PIPLC_Y_DOMAIN"/>
    <property type="match status" value="1"/>
</dbReference>
<feature type="binding site" evidence="10">
    <location>
        <position position="318"/>
    </location>
    <ligand>
        <name>Ca(2+)</name>
        <dbReference type="ChEBI" id="CHEBI:29108"/>
    </ligand>
</feature>
<dbReference type="CDD" id="cd08591">
    <property type="entry name" value="PI-PLCc_beta"/>
    <property type="match status" value="1"/>
</dbReference>
<dbReference type="GO" id="GO:0048015">
    <property type="term" value="P:phosphatidylinositol-mediated signaling"/>
    <property type="evidence" value="ECO:0007669"/>
    <property type="project" value="TreeGrafter"/>
</dbReference>
<evidence type="ECO:0000256" key="6">
    <source>
        <dbReference type="ARBA" id="ARBA00023098"/>
    </source>
</evidence>
<evidence type="ECO:0000256" key="9">
    <source>
        <dbReference type="PIRSR" id="PIRSR000956-1"/>
    </source>
</evidence>
<dbReference type="SMART" id="SM00148">
    <property type="entry name" value="PLCXc"/>
    <property type="match status" value="1"/>
</dbReference>
<dbReference type="PROSITE" id="PS50004">
    <property type="entry name" value="C2"/>
    <property type="match status" value="1"/>
</dbReference>
<dbReference type="SMART" id="SM00149">
    <property type="entry name" value="PLCYc"/>
    <property type="match status" value="1"/>
</dbReference>
<dbReference type="GO" id="GO:0016042">
    <property type="term" value="P:lipid catabolic process"/>
    <property type="evidence" value="ECO:0007669"/>
    <property type="project" value="UniProtKB-KW"/>
</dbReference>
<feature type="binding site" evidence="10">
    <location>
        <position position="367"/>
    </location>
    <ligand>
        <name>Ca(2+)</name>
        <dbReference type="ChEBI" id="CHEBI:29108"/>
    </ligand>
</feature>
<feature type="region of interest" description="Disordered" evidence="13">
    <location>
        <begin position="827"/>
        <end position="851"/>
    </location>
</feature>
<reference evidence="16 17" key="1">
    <citation type="journal article" date="2023" name="Insect Mol. Biol.">
        <title>Genome sequencing provides insights into the evolution of gene families encoding plant cell wall-degrading enzymes in longhorned beetles.</title>
        <authorList>
            <person name="Shin N.R."/>
            <person name="Okamura Y."/>
            <person name="Kirsch R."/>
            <person name="Pauchet Y."/>
        </authorList>
    </citation>
    <scope>NUCLEOTIDE SEQUENCE [LARGE SCALE GENOMIC DNA]</scope>
    <source>
        <strain evidence="16">EAD_L_NR</strain>
    </source>
</reference>
<evidence type="ECO:0000259" key="14">
    <source>
        <dbReference type="PROSITE" id="PS50004"/>
    </source>
</evidence>
<evidence type="ECO:0000256" key="13">
    <source>
        <dbReference type="SAM" id="MobiDB-lite"/>
    </source>
</evidence>
<dbReference type="PANTHER" id="PTHR10336">
    <property type="entry name" value="PHOSPHOINOSITIDE-SPECIFIC PHOSPHOLIPASE C FAMILY PROTEIN"/>
    <property type="match status" value="1"/>
</dbReference>
<dbReference type="InterPro" id="IPR000008">
    <property type="entry name" value="C2_dom"/>
</dbReference>
<dbReference type="InterPro" id="IPR053945">
    <property type="entry name" value="PLCB1-4-like_EFh"/>
</dbReference>
<keyword evidence="4 8" id="KW-0378">Hydrolase</keyword>
<evidence type="ECO:0000313" key="17">
    <source>
        <dbReference type="Proteomes" id="UP001159042"/>
    </source>
</evidence>
<keyword evidence="10" id="KW-0479">Metal-binding</keyword>
<dbReference type="PROSITE" id="PS50007">
    <property type="entry name" value="PIPLC_X_DOMAIN"/>
    <property type="match status" value="1"/>
</dbReference>
<dbReference type="InterPro" id="IPR035892">
    <property type="entry name" value="C2_domain_sf"/>
</dbReference>
<comment type="catalytic activity">
    <reaction evidence="1 8 11">
        <text>a 1,2-diacyl-sn-glycero-3-phospho-(1D-myo-inositol-4,5-bisphosphate) + H2O = 1D-myo-inositol 1,4,5-trisphosphate + a 1,2-diacyl-sn-glycerol + H(+)</text>
        <dbReference type="Rhea" id="RHEA:33179"/>
        <dbReference type="ChEBI" id="CHEBI:15377"/>
        <dbReference type="ChEBI" id="CHEBI:15378"/>
        <dbReference type="ChEBI" id="CHEBI:17815"/>
        <dbReference type="ChEBI" id="CHEBI:58456"/>
        <dbReference type="ChEBI" id="CHEBI:203600"/>
        <dbReference type="EC" id="3.1.4.11"/>
    </reaction>
</comment>
<sequence>MDTAPELLAGTCNRALISCDFRMTTLNILIGSLTPVDDPKLKQIVTMGSQDTLEEKTVTVCCANDFVNITFINFCCTRKEIARLWTDSLLSLAYNLSQINGTTKMYLFKAYTKLSLIRDKAGNIPVKNVLKMFAQSKDDKKRIESILHSLGFSTGKTDTINPQAFDFETFFNFYVQLTKRTEVEKVFNEIVNSKKVMTAHQFVDFLNKTQRDPRLNEILHPYADTARAKDLIALYEPNKYNAGKGQLSFEGFLRYLLSEDNNIMAASKFDLGHDMDQPLAHYFINSSHNTYLTGHQITGKSSAEMYRQCLLAGCRCVELDFWNGRTEEPVIYHGYTFVPEISAKEVLEAIAESSFKTSDFPVVLSFENHCNPRQQAKIANYCREIFGDMLLESPLESYKLEPGNPLPPPSALKKKIIIKNKKKHHHHHHKRNVTPSPEAQETEHTGNGDVPHHAPSLQTRQGSKESTGTDEEEDTSSEEDVEPMEADVPVESNPEGEDPKQAPAMESEAGAEISALVNYVQPVHFSSFENAKKKNRSYEMSSFDEKQATSLLKEYPIQFVNYNKHQLSRVYPAGTRFDSSNFMPQVFWNAGCQLVALNYQTLDLAMQLNLGIFEYNFRCGYLLKPEFMRRTDRRFYPFAESTVDGIIAGTVKITVISGQFLTDKRVGTYVEVEMYGLPADTVRKRFRTKVVPNNGINPVYDDEPFVFKKVVLPDLASIRIVAYEESGKFIGHRILPVVGLCPGYRHVNLRTEIGQPLPLATLFLKVVVMDYVPDGLSDFAEALANPIKYQSDLEKRAQQLAVLTDDMEPAEGVEEQHKNSLTRVHKEAMTNGSPAQRPSIATGTGTGASSVDITTENEVTVISTAVATTVTVETNSLSKVIEIKEEKVEEIIAEPLEKILENKLVKEKKSELDKKLETLRKKHEKKKMALSSQKSGDFSEKRSKLINMKLVKRLSSKNIVSGVFSTESTSAEPLTSVADGPETSGSDGEKPSIPRSHSERLLAINKEFVNQEKELREKYHEVIFNTAEKVMRISQSNQIKALKDQFEKETSELMRKLQADHREEVKALAKKHRNREQFTRVKREAVTAVVGRGVSEREKLGQLFENRREELQRQHDVVRDSLIEQKDKAKAALCKEFETRLARVEGESSEVL</sequence>
<dbReference type="Pfam" id="PF00387">
    <property type="entry name" value="PI-PLC-Y"/>
    <property type="match status" value="1"/>
</dbReference>
<dbReference type="InterPro" id="IPR000909">
    <property type="entry name" value="PLipase_C_PInositol-sp_X_dom"/>
</dbReference>
<keyword evidence="6 8" id="KW-0443">Lipid metabolism</keyword>
<evidence type="ECO:0000256" key="4">
    <source>
        <dbReference type="ARBA" id="ARBA00022801"/>
    </source>
</evidence>